<gene>
    <name evidence="1" type="ORF">GCM10011390_03490</name>
</gene>
<dbReference type="AlphaFoldDB" id="A0A916ZCH1"/>
<protein>
    <recommendedName>
        <fullName evidence="3">HNH endonuclease</fullName>
    </recommendedName>
</protein>
<keyword evidence="2" id="KW-1185">Reference proteome</keyword>
<sequence>MRPSRRRILKREAEMRDATPSPIDPCCWLCGRDLGERIEWHHPQPKSRGGRYTVPVHPICHRTIHATFSNVELARMTTDGAELRAHPEMQRFLTWVAEKPANFHAPTRHRR</sequence>
<dbReference type="Gene3D" id="1.10.30.50">
    <property type="match status" value="1"/>
</dbReference>
<evidence type="ECO:0000313" key="1">
    <source>
        <dbReference type="EMBL" id="GGD88011.1"/>
    </source>
</evidence>
<evidence type="ECO:0008006" key="3">
    <source>
        <dbReference type="Google" id="ProtNLM"/>
    </source>
</evidence>
<evidence type="ECO:0000313" key="2">
    <source>
        <dbReference type="Proteomes" id="UP000644699"/>
    </source>
</evidence>
<comment type="caution">
    <text evidence="1">The sequence shown here is derived from an EMBL/GenBank/DDBJ whole genome shotgun (WGS) entry which is preliminary data.</text>
</comment>
<organism evidence="1 2">
    <name type="scientific">Aureimonas endophytica</name>
    <dbReference type="NCBI Taxonomy" id="2027858"/>
    <lineage>
        <taxon>Bacteria</taxon>
        <taxon>Pseudomonadati</taxon>
        <taxon>Pseudomonadota</taxon>
        <taxon>Alphaproteobacteria</taxon>
        <taxon>Hyphomicrobiales</taxon>
        <taxon>Aurantimonadaceae</taxon>
        <taxon>Aureimonas</taxon>
    </lineage>
</organism>
<accession>A0A916ZCH1</accession>
<dbReference type="Proteomes" id="UP000644699">
    <property type="component" value="Unassembled WGS sequence"/>
</dbReference>
<reference evidence="1" key="1">
    <citation type="journal article" date="2014" name="Int. J. Syst. Evol. Microbiol.">
        <title>Complete genome sequence of Corynebacterium casei LMG S-19264T (=DSM 44701T), isolated from a smear-ripened cheese.</title>
        <authorList>
            <consortium name="US DOE Joint Genome Institute (JGI-PGF)"/>
            <person name="Walter F."/>
            <person name="Albersmeier A."/>
            <person name="Kalinowski J."/>
            <person name="Ruckert C."/>
        </authorList>
    </citation>
    <scope>NUCLEOTIDE SEQUENCE</scope>
    <source>
        <strain evidence="1">CGMCC 1.15367</strain>
    </source>
</reference>
<proteinExistence type="predicted"/>
<name>A0A916ZCH1_9HYPH</name>
<reference evidence="1" key="2">
    <citation type="submission" date="2020-09" db="EMBL/GenBank/DDBJ databases">
        <authorList>
            <person name="Sun Q."/>
            <person name="Zhou Y."/>
        </authorList>
    </citation>
    <scope>NUCLEOTIDE SEQUENCE</scope>
    <source>
        <strain evidence="1">CGMCC 1.15367</strain>
    </source>
</reference>
<dbReference type="EMBL" id="BMIQ01000001">
    <property type="protein sequence ID" value="GGD88011.1"/>
    <property type="molecule type" value="Genomic_DNA"/>
</dbReference>